<protein>
    <submittedName>
        <fullName evidence="1">Uncharacterized protein</fullName>
    </submittedName>
</protein>
<evidence type="ECO:0000313" key="2">
    <source>
        <dbReference type="Proteomes" id="UP000823561"/>
    </source>
</evidence>
<keyword evidence="2" id="KW-1185">Reference proteome</keyword>
<accession>A0AAV6HDX8</accession>
<dbReference type="Proteomes" id="UP000823561">
    <property type="component" value="Chromosome 2"/>
</dbReference>
<organism evidence="1 2">
    <name type="scientific">Alosa alosa</name>
    <name type="common">allis shad</name>
    <dbReference type="NCBI Taxonomy" id="278164"/>
    <lineage>
        <taxon>Eukaryota</taxon>
        <taxon>Metazoa</taxon>
        <taxon>Chordata</taxon>
        <taxon>Craniata</taxon>
        <taxon>Vertebrata</taxon>
        <taxon>Euteleostomi</taxon>
        <taxon>Actinopterygii</taxon>
        <taxon>Neopterygii</taxon>
        <taxon>Teleostei</taxon>
        <taxon>Clupei</taxon>
        <taxon>Clupeiformes</taxon>
        <taxon>Clupeoidei</taxon>
        <taxon>Clupeidae</taxon>
        <taxon>Alosa</taxon>
    </lineage>
</organism>
<gene>
    <name evidence="1" type="ORF">AALO_G00029630</name>
</gene>
<comment type="caution">
    <text evidence="1">The sequence shown here is derived from an EMBL/GenBank/DDBJ whole genome shotgun (WGS) entry which is preliminary data.</text>
</comment>
<dbReference type="AlphaFoldDB" id="A0AAV6HDX8"/>
<proteinExistence type="predicted"/>
<dbReference type="EMBL" id="JADWDJ010000002">
    <property type="protein sequence ID" value="KAG5284709.1"/>
    <property type="molecule type" value="Genomic_DNA"/>
</dbReference>
<name>A0AAV6HDX8_9TELE</name>
<reference evidence="1" key="1">
    <citation type="submission" date="2020-10" db="EMBL/GenBank/DDBJ databases">
        <title>Chromosome-scale genome assembly of the Allis shad, Alosa alosa.</title>
        <authorList>
            <person name="Margot Z."/>
            <person name="Christophe K."/>
            <person name="Cabau C."/>
            <person name="Louis A."/>
            <person name="Berthelot C."/>
            <person name="Parey E."/>
            <person name="Roest Crollius H."/>
            <person name="Montfort J."/>
            <person name="Robinson-Rechavi M."/>
            <person name="Bucao C."/>
            <person name="Bouchez O."/>
            <person name="Gislard M."/>
            <person name="Lluch J."/>
            <person name="Milhes M."/>
            <person name="Lampietro C."/>
            <person name="Lopez Roques C."/>
            <person name="Donnadieu C."/>
            <person name="Braasch I."/>
            <person name="Desvignes T."/>
            <person name="Postlethwait J."/>
            <person name="Bobe J."/>
            <person name="Guiguen Y."/>
        </authorList>
    </citation>
    <scope>NUCLEOTIDE SEQUENCE</scope>
    <source>
        <strain evidence="1">M-15738</strain>
        <tissue evidence="1">Blood</tissue>
    </source>
</reference>
<evidence type="ECO:0000313" key="1">
    <source>
        <dbReference type="EMBL" id="KAG5284709.1"/>
    </source>
</evidence>
<sequence>MVNFHPRKLWVAHKKLWMSRKENRVIIDNINMEFQYMYPYVFMDSLGFESIWESIYLHSLCLLCQPLYQGETICVFMSPGSMSVEVELSRVNSCISPGH</sequence>